<name>A0A9D2DBZ5_9FIRM</name>
<sequence>MKNIIGENIKRLRRQEEIKQAALASELNIGRQTLSAYECGVTLPDITALIKIADYFGVSLDELTGRKTLTIPNEKE</sequence>
<accession>A0A9D2DBZ5</accession>
<protein>
    <submittedName>
        <fullName evidence="3">Helix-turn-helix domain-containing protein</fullName>
    </submittedName>
</protein>
<organism evidence="3 4">
    <name type="scientific">Candidatus Mediterraneibacter stercorigallinarum</name>
    <dbReference type="NCBI Taxonomy" id="2838686"/>
    <lineage>
        <taxon>Bacteria</taxon>
        <taxon>Bacillati</taxon>
        <taxon>Bacillota</taxon>
        <taxon>Clostridia</taxon>
        <taxon>Lachnospirales</taxon>
        <taxon>Lachnospiraceae</taxon>
        <taxon>Mediterraneibacter</taxon>
    </lineage>
</organism>
<evidence type="ECO:0000256" key="1">
    <source>
        <dbReference type="ARBA" id="ARBA00023125"/>
    </source>
</evidence>
<dbReference type="Pfam" id="PF01381">
    <property type="entry name" value="HTH_3"/>
    <property type="match status" value="1"/>
</dbReference>
<dbReference type="Gene3D" id="1.10.260.40">
    <property type="entry name" value="lambda repressor-like DNA-binding domains"/>
    <property type="match status" value="1"/>
</dbReference>
<evidence type="ECO:0000313" key="3">
    <source>
        <dbReference type="EMBL" id="HIZ14074.1"/>
    </source>
</evidence>
<dbReference type="InterPro" id="IPR010982">
    <property type="entry name" value="Lambda_DNA-bd_dom_sf"/>
</dbReference>
<dbReference type="EMBL" id="DXCD01000233">
    <property type="protein sequence ID" value="HIZ14074.1"/>
    <property type="molecule type" value="Genomic_DNA"/>
</dbReference>
<dbReference type="AlphaFoldDB" id="A0A9D2DBZ5"/>
<dbReference type="PROSITE" id="PS50943">
    <property type="entry name" value="HTH_CROC1"/>
    <property type="match status" value="1"/>
</dbReference>
<reference evidence="3" key="2">
    <citation type="submission" date="2021-04" db="EMBL/GenBank/DDBJ databases">
        <authorList>
            <person name="Gilroy R."/>
        </authorList>
    </citation>
    <scope>NUCLEOTIDE SEQUENCE</scope>
    <source>
        <strain evidence="3">ChiGjej1B1-13045</strain>
    </source>
</reference>
<dbReference type="CDD" id="cd00093">
    <property type="entry name" value="HTH_XRE"/>
    <property type="match status" value="1"/>
</dbReference>
<keyword evidence="1" id="KW-0238">DNA-binding</keyword>
<evidence type="ECO:0000313" key="4">
    <source>
        <dbReference type="Proteomes" id="UP000824017"/>
    </source>
</evidence>
<comment type="caution">
    <text evidence="3">The sequence shown here is derived from an EMBL/GenBank/DDBJ whole genome shotgun (WGS) entry which is preliminary data.</text>
</comment>
<dbReference type="PANTHER" id="PTHR46558">
    <property type="entry name" value="TRACRIPTIONAL REGULATORY PROTEIN-RELATED-RELATED"/>
    <property type="match status" value="1"/>
</dbReference>
<dbReference type="GO" id="GO:0003677">
    <property type="term" value="F:DNA binding"/>
    <property type="evidence" value="ECO:0007669"/>
    <property type="project" value="UniProtKB-KW"/>
</dbReference>
<dbReference type="SMART" id="SM00530">
    <property type="entry name" value="HTH_XRE"/>
    <property type="match status" value="1"/>
</dbReference>
<dbReference type="InterPro" id="IPR001387">
    <property type="entry name" value="Cro/C1-type_HTH"/>
</dbReference>
<dbReference type="SUPFAM" id="SSF47413">
    <property type="entry name" value="lambda repressor-like DNA-binding domains"/>
    <property type="match status" value="1"/>
</dbReference>
<dbReference type="Proteomes" id="UP000824017">
    <property type="component" value="Unassembled WGS sequence"/>
</dbReference>
<feature type="domain" description="HTH cro/C1-type" evidence="2">
    <location>
        <begin position="9"/>
        <end position="63"/>
    </location>
</feature>
<dbReference type="PANTHER" id="PTHR46558:SF11">
    <property type="entry name" value="HTH-TYPE TRANSCRIPTIONAL REGULATOR XRE"/>
    <property type="match status" value="1"/>
</dbReference>
<proteinExistence type="predicted"/>
<evidence type="ECO:0000259" key="2">
    <source>
        <dbReference type="PROSITE" id="PS50943"/>
    </source>
</evidence>
<reference evidence="3" key="1">
    <citation type="journal article" date="2021" name="PeerJ">
        <title>Extensive microbial diversity within the chicken gut microbiome revealed by metagenomics and culture.</title>
        <authorList>
            <person name="Gilroy R."/>
            <person name="Ravi A."/>
            <person name="Getino M."/>
            <person name="Pursley I."/>
            <person name="Horton D.L."/>
            <person name="Alikhan N.F."/>
            <person name="Baker D."/>
            <person name="Gharbi K."/>
            <person name="Hall N."/>
            <person name="Watson M."/>
            <person name="Adriaenssens E.M."/>
            <person name="Foster-Nyarko E."/>
            <person name="Jarju S."/>
            <person name="Secka A."/>
            <person name="Antonio M."/>
            <person name="Oren A."/>
            <person name="Chaudhuri R.R."/>
            <person name="La Ragione R."/>
            <person name="Hildebrand F."/>
            <person name="Pallen M.J."/>
        </authorList>
    </citation>
    <scope>NUCLEOTIDE SEQUENCE</scope>
    <source>
        <strain evidence="3">ChiGjej1B1-13045</strain>
    </source>
</reference>
<gene>
    <name evidence="3" type="ORF">H9817_09145</name>
</gene>